<dbReference type="InterPro" id="IPR000182">
    <property type="entry name" value="GNAT_dom"/>
</dbReference>
<gene>
    <name evidence="3" type="ORF">FQ330_02770</name>
</gene>
<protein>
    <submittedName>
        <fullName evidence="3">GNAT family N-acetyltransferase</fullName>
    </submittedName>
</protein>
<dbReference type="EMBL" id="VOIR01000011">
    <property type="protein sequence ID" value="KAA6436545.1"/>
    <property type="molecule type" value="Genomic_DNA"/>
</dbReference>
<name>A0A5M8QKB3_9MICO</name>
<evidence type="ECO:0000313" key="3">
    <source>
        <dbReference type="EMBL" id="KAA6436545.1"/>
    </source>
</evidence>
<keyword evidence="4" id="KW-1185">Reference proteome</keyword>
<dbReference type="PROSITE" id="PS51186">
    <property type="entry name" value="GNAT"/>
    <property type="match status" value="1"/>
</dbReference>
<accession>A0A5M8QKB3</accession>
<dbReference type="InterPro" id="IPR016181">
    <property type="entry name" value="Acyl_CoA_acyltransferase"/>
</dbReference>
<proteinExistence type="predicted"/>
<dbReference type="PANTHER" id="PTHR43610:SF1">
    <property type="entry name" value="N-ACETYLTRANSFERASE DOMAIN-CONTAINING PROTEIN"/>
    <property type="match status" value="1"/>
</dbReference>
<dbReference type="PANTHER" id="PTHR43610">
    <property type="entry name" value="BLL6696 PROTEIN"/>
    <property type="match status" value="1"/>
</dbReference>
<feature type="compositionally biased region" description="Basic residues" evidence="1">
    <location>
        <begin position="20"/>
        <end position="30"/>
    </location>
</feature>
<evidence type="ECO:0000259" key="2">
    <source>
        <dbReference type="PROSITE" id="PS51186"/>
    </source>
</evidence>
<evidence type="ECO:0000256" key="1">
    <source>
        <dbReference type="SAM" id="MobiDB-lite"/>
    </source>
</evidence>
<feature type="compositionally biased region" description="Low complexity" evidence="1">
    <location>
        <begin position="31"/>
        <end position="45"/>
    </location>
</feature>
<evidence type="ECO:0000313" key="4">
    <source>
        <dbReference type="Proteomes" id="UP000323221"/>
    </source>
</evidence>
<feature type="compositionally biased region" description="Basic residues" evidence="1">
    <location>
        <begin position="46"/>
        <end position="90"/>
    </location>
</feature>
<sequence>MRWLRPGAGRRARGPAGAPRRCRPRRRCRCRAPSARTRACGGTRRAASRHRPQHRPRRCARVPRRRPRPPPRPRAPRSQPRGRRRARRPPLVRAAGSPRRRRAAAARPRGTPPPTRRSPRPARGARGRRRPSRSRVTRGRSARAASTRRGPARRGGRRAPGRRAPRAPTRRAGSRRPCAHARTRRRTGQPPSGQNGHVSILERPVLTHPLVSLEPLSHDHAPALAEAAAEGDLWQRAWYTSVPEPEGVAAEIDRRLRLLAAGSMAPWAIVVDGRAVGMTTYMHIDAATPRVEIGSTWMAPSVQGTGVNPASKLLLLERAFDVLGCVAVEFRTSWHNRQSRDAIERLGAKRDGVLRSHEVVKGSLRDVVVYSIIEPEWPGVRRGLEARLRWRAN</sequence>
<reference evidence="3 4" key="1">
    <citation type="submission" date="2019-08" db="EMBL/GenBank/DDBJ databases">
        <title>Agrococcus lahaulensis sp. nov., isolated from a cold desert of the Indian Himalayas.</title>
        <authorList>
            <person name="Qu J.H."/>
        </authorList>
    </citation>
    <scope>NUCLEOTIDE SEQUENCE [LARGE SCALE GENOMIC DNA]</scope>
    <source>
        <strain evidence="3 4">NS18</strain>
    </source>
</reference>
<dbReference type="Pfam" id="PF13302">
    <property type="entry name" value="Acetyltransf_3"/>
    <property type="match status" value="1"/>
</dbReference>
<feature type="domain" description="N-acetyltransferase" evidence="2">
    <location>
        <begin position="211"/>
        <end position="366"/>
    </location>
</feature>
<dbReference type="OrthoDB" id="9795199at2"/>
<dbReference type="Gene3D" id="3.40.630.30">
    <property type="match status" value="1"/>
</dbReference>
<keyword evidence="3" id="KW-0808">Transferase</keyword>
<organism evidence="3 4">
    <name type="scientific">Agrococcus sediminis</name>
    <dbReference type="NCBI Taxonomy" id="2599924"/>
    <lineage>
        <taxon>Bacteria</taxon>
        <taxon>Bacillati</taxon>
        <taxon>Actinomycetota</taxon>
        <taxon>Actinomycetes</taxon>
        <taxon>Micrococcales</taxon>
        <taxon>Microbacteriaceae</taxon>
        <taxon>Agrococcus</taxon>
    </lineage>
</organism>
<dbReference type="AlphaFoldDB" id="A0A5M8QKB3"/>
<dbReference type="SUPFAM" id="SSF55729">
    <property type="entry name" value="Acyl-CoA N-acyltransferases (Nat)"/>
    <property type="match status" value="1"/>
</dbReference>
<comment type="caution">
    <text evidence="3">The sequence shown here is derived from an EMBL/GenBank/DDBJ whole genome shotgun (WGS) entry which is preliminary data.</text>
</comment>
<feature type="compositionally biased region" description="Basic residues" evidence="1">
    <location>
        <begin position="150"/>
        <end position="187"/>
    </location>
</feature>
<dbReference type="GO" id="GO:0016747">
    <property type="term" value="F:acyltransferase activity, transferring groups other than amino-acyl groups"/>
    <property type="evidence" value="ECO:0007669"/>
    <property type="project" value="InterPro"/>
</dbReference>
<feature type="region of interest" description="Disordered" evidence="1">
    <location>
        <begin position="1"/>
        <end position="198"/>
    </location>
</feature>
<feature type="compositionally biased region" description="Basic residues" evidence="1">
    <location>
        <begin position="117"/>
        <end position="141"/>
    </location>
</feature>
<dbReference type="Proteomes" id="UP000323221">
    <property type="component" value="Unassembled WGS sequence"/>
</dbReference>